<dbReference type="PANTHER" id="PTHR24394:SF29">
    <property type="entry name" value="MYONEURIN"/>
    <property type="match status" value="1"/>
</dbReference>
<feature type="region of interest" description="Disordered" evidence="13">
    <location>
        <begin position="1"/>
        <end position="23"/>
    </location>
</feature>
<evidence type="ECO:0000313" key="15">
    <source>
        <dbReference type="EMBL" id="KAH7095663.1"/>
    </source>
</evidence>
<dbReference type="EMBL" id="JAGMVJ010000001">
    <property type="protein sequence ID" value="KAH7095663.1"/>
    <property type="molecule type" value="Genomic_DNA"/>
</dbReference>
<keyword evidence="6 12" id="KW-0863">Zinc-finger</keyword>
<keyword evidence="11" id="KW-0539">Nucleus</keyword>
<evidence type="ECO:0000256" key="10">
    <source>
        <dbReference type="ARBA" id="ARBA00023163"/>
    </source>
</evidence>
<comment type="similarity">
    <text evidence="3">Belongs to the krueppel C2H2-type zinc-finger protein family.</text>
</comment>
<dbReference type="PROSITE" id="PS50157">
    <property type="entry name" value="ZINC_FINGER_C2H2_2"/>
    <property type="match status" value="2"/>
</dbReference>
<dbReference type="Proteomes" id="UP000813461">
    <property type="component" value="Unassembled WGS sequence"/>
</dbReference>
<dbReference type="GO" id="GO:0005634">
    <property type="term" value="C:nucleus"/>
    <property type="evidence" value="ECO:0007669"/>
    <property type="project" value="UniProtKB-SubCell"/>
</dbReference>
<dbReference type="AlphaFoldDB" id="A0A8K0W589"/>
<feature type="region of interest" description="Disordered" evidence="13">
    <location>
        <begin position="154"/>
        <end position="207"/>
    </location>
</feature>
<dbReference type="PROSITE" id="PS00028">
    <property type="entry name" value="ZINC_FINGER_C2H2_1"/>
    <property type="match status" value="1"/>
</dbReference>
<feature type="compositionally biased region" description="Polar residues" evidence="13">
    <location>
        <begin position="174"/>
        <end position="195"/>
    </location>
</feature>
<keyword evidence="4" id="KW-0479">Metal-binding</keyword>
<evidence type="ECO:0000256" key="2">
    <source>
        <dbReference type="ARBA" id="ARBA00004123"/>
    </source>
</evidence>
<organism evidence="15 16">
    <name type="scientific">Paraphoma chrysanthemicola</name>
    <dbReference type="NCBI Taxonomy" id="798071"/>
    <lineage>
        <taxon>Eukaryota</taxon>
        <taxon>Fungi</taxon>
        <taxon>Dikarya</taxon>
        <taxon>Ascomycota</taxon>
        <taxon>Pezizomycotina</taxon>
        <taxon>Dothideomycetes</taxon>
        <taxon>Pleosporomycetidae</taxon>
        <taxon>Pleosporales</taxon>
        <taxon>Pleosporineae</taxon>
        <taxon>Phaeosphaeriaceae</taxon>
        <taxon>Paraphoma</taxon>
    </lineage>
</organism>
<keyword evidence="8" id="KW-0805">Transcription regulation</keyword>
<evidence type="ECO:0000256" key="11">
    <source>
        <dbReference type="ARBA" id="ARBA00023242"/>
    </source>
</evidence>
<evidence type="ECO:0000256" key="7">
    <source>
        <dbReference type="ARBA" id="ARBA00022833"/>
    </source>
</evidence>
<dbReference type="InterPro" id="IPR013087">
    <property type="entry name" value="Znf_C2H2_type"/>
</dbReference>
<keyword evidence="9" id="KW-0238">DNA-binding</keyword>
<evidence type="ECO:0000256" key="6">
    <source>
        <dbReference type="ARBA" id="ARBA00022771"/>
    </source>
</evidence>
<feature type="domain" description="C2H2-type" evidence="14">
    <location>
        <begin position="99"/>
        <end position="126"/>
    </location>
</feature>
<evidence type="ECO:0000256" key="12">
    <source>
        <dbReference type="PROSITE-ProRule" id="PRU00042"/>
    </source>
</evidence>
<dbReference type="Gene3D" id="3.30.160.60">
    <property type="entry name" value="Classic Zinc Finger"/>
    <property type="match status" value="2"/>
</dbReference>
<feature type="compositionally biased region" description="Basic and acidic residues" evidence="13">
    <location>
        <begin position="159"/>
        <end position="172"/>
    </location>
</feature>
<keyword evidence="10" id="KW-0804">Transcription</keyword>
<dbReference type="OrthoDB" id="8922241at2759"/>
<dbReference type="InterPro" id="IPR036236">
    <property type="entry name" value="Znf_C2H2_sf"/>
</dbReference>
<evidence type="ECO:0000256" key="5">
    <source>
        <dbReference type="ARBA" id="ARBA00022737"/>
    </source>
</evidence>
<keyword evidence="5" id="KW-0677">Repeat</keyword>
<dbReference type="SUPFAM" id="SSF57667">
    <property type="entry name" value="beta-beta-alpha zinc fingers"/>
    <property type="match status" value="1"/>
</dbReference>
<comment type="subcellular location">
    <subcellularLocation>
        <location evidence="2">Nucleus</location>
    </subcellularLocation>
</comment>
<dbReference type="GO" id="GO:0003677">
    <property type="term" value="F:DNA binding"/>
    <property type="evidence" value="ECO:0007669"/>
    <property type="project" value="UniProtKB-KW"/>
</dbReference>
<evidence type="ECO:0000256" key="9">
    <source>
        <dbReference type="ARBA" id="ARBA00023125"/>
    </source>
</evidence>
<gene>
    <name evidence="15" type="ORF">FB567DRAFT_35583</name>
</gene>
<protein>
    <recommendedName>
        <fullName evidence="14">C2H2-type domain-containing protein</fullName>
    </recommendedName>
</protein>
<dbReference type="FunFam" id="3.30.160.60:FF:000771">
    <property type="entry name" value="zinc finger protein 648"/>
    <property type="match status" value="1"/>
</dbReference>
<dbReference type="Pfam" id="PF00096">
    <property type="entry name" value="zf-C2H2"/>
    <property type="match status" value="2"/>
</dbReference>
<evidence type="ECO:0000313" key="16">
    <source>
        <dbReference type="Proteomes" id="UP000813461"/>
    </source>
</evidence>
<dbReference type="GO" id="GO:0000981">
    <property type="term" value="F:DNA-binding transcription factor activity, RNA polymerase II-specific"/>
    <property type="evidence" value="ECO:0007669"/>
    <property type="project" value="TreeGrafter"/>
</dbReference>
<dbReference type="SMART" id="SM00355">
    <property type="entry name" value="ZnF_C2H2"/>
    <property type="match status" value="2"/>
</dbReference>
<dbReference type="GO" id="GO:0008270">
    <property type="term" value="F:zinc ion binding"/>
    <property type="evidence" value="ECO:0007669"/>
    <property type="project" value="UniProtKB-KW"/>
</dbReference>
<keyword evidence="16" id="KW-1185">Reference proteome</keyword>
<dbReference type="PANTHER" id="PTHR24394">
    <property type="entry name" value="ZINC FINGER PROTEIN"/>
    <property type="match status" value="1"/>
</dbReference>
<reference evidence="15" key="1">
    <citation type="journal article" date="2021" name="Nat. Commun.">
        <title>Genetic determinants of endophytism in the Arabidopsis root mycobiome.</title>
        <authorList>
            <person name="Mesny F."/>
            <person name="Miyauchi S."/>
            <person name="Thiergart T."/>
            <person name="Pickel B."/>
            <person name="Atanasova L."/>
            <person name="Karlsson M."/>
            <person name="Huettel B."/>
            <person name="Barry K.W."/>
            <person name="Haridas S."/>
            <person name="Chen C."/>
            <person name="Bauer D."/>
            <person name="Andreopoulos W."/>
            <person name="Pangilinan J."/>
            <person name="LaButti K."/>
            <person name="Riley R."/>
            <person name="Lipzen A."/>
            <person name="Clum A."/>
            <person name="Drula E."/>
            <person name="Henrissat B."/>
            <person name="Kohler A."/>
            <person name="Grigoriev I.V."/>
            <person name="Martin F.M."/>
            <person name="Hacquard S."/>
        </authorList>
    </citation>
    <scope>NUCLEOTIDE SEQUENCE</scope>
    <source>
        <strain evidence="15">MPI-SDFR-AT-0120</strain>
    </source>
</reference>
<sequence>MDSNDNTTSSQREASSEPPSFSARSLNIDYAHNAFQLPPPTPYKCPVTTSQWSQPTTTIASLGNLLTPPNDIPTNRGAIRTDGRLVSYNQPPIANDRPFKCDQCPLSFNQNHDLKRHKRIHLAVKLFICNHCDKRFSRIDALKRHIRVKGCGKVPAYSDESKGETTAPKEAEWTDTSDMPRSSQSEPPTPAQEQATFKYKASDPRDDEDLYTSAQELTVANIVKVLLRVIDAAKKASVKDVGEYLEAWTGFDLSGTDLLRQLCSPWSFQSNTAARTKAVTDYVHAVLVAAQWRDYVRSRRYERSLDCTIAGPHHKHVDFESDKDLSSNALGELRLTSFPKSLERLWLSEVVDRTVDAFLYRWNGEYQRWLQYRWDAACAIYYSRIHIDGKR</sequence>
<evidence type="ECO:0000256" key="1">
    <source>
        <dbReference type="ARBA" id="ARBA00003767"/>
    </source>
</evidence>
<comment type="caution">
    <text evidence="15">The sequence shown here is derived from an EMBL/GenBank/DDBJ whole genome shotgun (WGS) entry which is preliminary data.</text>
</comment>
<accession>A0A8K0W589</accession>
<comment type="function">
    <text evidence="1">May be involved in transcriptional regulation.</text>
</comment>
<proteinExistence type="inferred from homology"/>
<evidence type="ECO:0000256" key="3">
    <source>
        <dbReference type="ARBA" id="ARBA00006991"/>
    </source>
</evidence>
<name>A0A8K0W589_9PLEO</name>
<evidence type="ECO:0000256" key="13">
    <source>
        <dbReference type="SAM" id="MobiDB-lite"/>
    </source>
</evidence>
<feature type="domain" description="C2H2-type" evidence="14">
    <location>
        <begin position="127"/>
        <end position="155"/>
    </location>
</feature>
<evidence type="ECO:0000256" key="4">
    <source>
        <dbReference type="ARBA" id="ARBA00022723"/>
    </source>
</evidence>
<evidence type="ECO:0000259" key="14">
    <source>
        <dbReference type="PROSITE" id="PS50157"/>
    </source>
</evidence>
<keyword evidence="7" id="KW-0862">Zinc</keyword>
<evidence type="ECO:0000256" key="8">
    <source>
        <dbReference type="ARBA" id="ARBA00023015"/>
    </source>
</evidence>
<dbReference type="FunFam" id="3.30.160.60:FF:000100">
    <property type="entry name" value="Zinc finger 45-like"/>
    <property type="match status" value="1"/>
</dbReference>